<keyword evidence="2" id="KW-1015">Disulfide bond</keyword>
<dbReference type="GO" id="GO:0006508">
    <property type="term" value="P:proteolysis"/>
    <property type="evidence" value="ECO:0007669"/>
    <property type="project" value="UniProtKB-KW"/>
</dbReference>
<evidence type="ECO:0000313" key="9">
    <source>
        <dbReference type="Proteomes" id="UP000663891"/>
    </source>
</evidence>
<feature type="signal peptide" evidence="5">
    <location>
        <begin position="1"/>
        <end position="21"/>
    </location>
</feature>
<accession>A0A814AXA5</accession>
<dbReference type="Gene3D" id="2.40.70.10">
    <property type="entry name" value="Acid Proteases"/>
    <property type="match status" value="1"/>
</dbReference>
<dbReference type="Gene3D" id="2.30.42.10">
    <property type="match status" value="2"/>
</dbReference>
<dbReference type="InterPro" id="IPR036034">
    <property type="entry name" value="PDZ_sf"/>
</dbReference>
<feature type="region of interest" description="Disordered" evidence="4">
    <location>
        <begin position="879"/>
        <end position="898"/>
    </location>
</feature>
<dbReference type="AlphaFoldDB" id="A0A814AXA5"/>
<dbReference type="InterPro" id="IPR001969">
    <property type="entry name" value="Aspartic_peptidase_AS"/>
</dbReference>
<dbReference type="GO" id="GO:0004190">
    <property type="term" value="F:aspartic-type endopeptidase activity"/>
    <property type="evidence" value="ECO:0007669"/>
    <property type="project" value="UniProtKB-KW"/>
</dbReference>
<dbReference type="Pfam" id="PF00595">
    <property type="entry name" value="PDZ"/>
    <property type="match status" value="2"/>
</dbReference>
<dbReference type="InterPro" id="IPR001461">
    <property type="entry name" value="Aspartic_peptidase_A1"/>
</dbReference>
<dbReference type="PROSITE" id="PS50106">
    <property type="entry name" value="PDZ"/>
    <property type="match status" value="2"/>
</dbReference>
<feature type="disulfide bond" evidence="2">
    <location>
        <begin position="98"/>
        <end position="102"/>
    </location>
</feature>
<evidence type="ECO:0000313" key="8">
    <source>
        <dbReference type="EMBL" id="CAF0919764.1"/>
    </source>
</evidence>
<evidence type="ECO:0000259" key="6">
    <source>
        <dbReference type="PROSITE" id="PS50106"/>
    </source>
</evidence>
<keyword evidence="3" id="KW-0378">Hydrolase</keyword>
<feature type="domain" description="Peptidase A1" evidence="7">
    <location>
        <begin position="67"/>
        <end position="396"/>
    </location>
</feature>
<dbReference type="PANTHER" id="PTHR47966:SF51">
    <property type="entry name" value="BETA-SITE APP-CLEAVING ENZYME, ISOFORM A-RELATED"/>
    <property type="match status" value="1"/>
</dbReference>
<sequence length="964" mass="105492">MFRLLVQVYLVLMVMNIFVNADLTRISCKRISSSSSSSDTTSSKIASIQNKATSVDENLINEMNSYWMGTISIGTPPQNFNIDFDTGSSDLWIPSIRCLSSCGNHSRYNANKSSTYQANGASFSISYGDGSFVKGYLDSDTVTVDGLSVVNQVFAEALNMSGFNDVSDGLLGLAYPDLANGGETPLFYNMYAQNLIPQPIFSFYFNPDSSVVPGGELILGGADTSNPSFPALQFLDSIEKGSNADKAGLKQNDYVLEINDINVISMPHEECVNLIKRAGDTLALKVITANTSHYQQLDSPSIQNNNNNCSQSLPYRRKAPLRPGLEQQFNEDLDRALCEYDYGSISVPSSNNCEDYISMSKQVNENLSNGVAGKLFQPSPSFPALQFLDSIEKGSNADKAGLKQNDYVLEINDINVISMPHEECVNLIKRAGDTLALKVITANTSHYQQLDSPSIQNNNNNCSQSLPYRRKAPLRPGLEQQFNEDLDRALCEYDYGSISVPSSNNCEDYISMSKQVNENLSNGEDLDRALCEYDYGSISVPSSNNCEDYISMSKQVNENLSNGGNNSIYIKNKPLVPERDSSLYECFPSSQNLQGYNTLRSLNRASPSTTSVPILSTTNVRCNSNSSSNEADEESSLSSMNSNHVLPTTEENNSTIYMNPLSLNSTNMSTFKTINTNILPSKPSDIKKRSNNRKQIYATLNSNNSNNNTTSSIILENEVTSTASPPPPPPPPFPTNFDSLNEPIRLIPIKSEPIKSLTSDFQTQIEQAKTRLKKIQNESSSSPKKTTMIKSSHQENSNKTRLPSSYYAGELKNIVIEDITPSNGFPPPPSPTTLHRSSPPNVTLSSSSSSSSSSQRNSTLMDPRLDTNFSAVIAQRAAEAKARRHENPSTLEFSSNGLPPSTTFFNNCVTTNGVPQNLTSNGSSCPQRFSATANQLLENLKRRGGGSTSSIGSLVKHYNQQQST</sequence>
<reference evidence="8" key="1">
    <citation type="submission" date="2021-02" db="EMBL/GenBank/DDBJ databases">
        <authorList>
            <person name="Nowell W R."/>
        </authorList>
    </citation>
    <scope>NUCLEOTIDE SEQUENCE</scope>
</reference>
<protein>
    <submittedName>
        <fullName evidence="8">Uncharacterized protein</fullName>
    </submittedName>
</protein>
<name>A0A814AXA5_9BILA</name>
<feature type="region of interest" description="Disordered" evidence="4">
    <location>
        <begin position="942"/>
        <end position="964"/>
    </location>
</feature>
<evidence type="ECO:0000256" key="2">
    <source>
        <dbReference type="PIRSR" id="PIRSR601461-2"/>
    </source>
</evidence>
<dbReference type="PRINTS" id="PR00792">
    <property type="entry name" value="PEPSIN"/>
</dbReference>
<dbReference type="OrthoDB" id="771136at2759"/>
<feature type="region of interest" description="Disordered" evidence="4">
    <location>
        <begin position="771"/>
        <end position="804"/>
    </location>
</feature>
<dbReference type="Pfam" id="PF00026">
    <property type="entry name" value="Asp"/>
    <property type="match status" value="1"/>
</dbReference>
<keyword evidence="5" id="KW-0732">Signal</keyword>
<dbReference type="PANTHER" id="PTHR47966">
    <property type="entry name" value="BETA-SITE APP-CLEAVING ENZYME, ISOFORM A-RELATED"/>
    <property type="match status" value="1"/>
</dbReference>
<feature type="region of interest" description="Disordered" evidence="4">
    <location>
        <begin position="818"/>
        <end position="865"/>
    </location>
</feature>
<comment type="similarity">
    <text evidence="1 3">Belongs to the peptidase A1 family.</text>
</comment>
<feature type="chain" id="PRO_5032796943" evidence="5">
    <location>
        <begin position="22"/>
        <end position="964"/>
    </location>
</feature>
<comment type="caution">
    <text evidence="8">The sequence shown here is derived from an EMBL/GenBank/DDBJ whole genome shotgun (WGS) entry which is preliminary data.</text>
</comment>
<keyword evidence="3" id="KW-0064">Aspartyl protease</keyword>
<evidence type="ECO:0000256" key="5">
    <source>
        <dbReference type="SAM" id="SignalP"/>
    </source>
</evidence>
<proteinExistence type="inferred from homology"/>
<dbReference type="SUPFAM" id="SSF50156">
    <property type="entry name" value="PDZ domain-like"/>
    <property type="match status" value="2"/>
</dbReference>
<feature type="compositionally biased region" description="Polar residues" evidence="4">
    <location>
        <begin position="640"/>
        <end position="660"/>
    </location>
</feature>
<feature type="domain" description="PDZ" evidence="6">
    <location>
        <begin position="215"/>
        <end position="290"/>
    </location>
</feature>
<dbReference type="FunFam" id="2.40.70.10:FF:000008">
    <property type="entry name" value="Cathepsin D"/>
    <property type="match status" value="1"/>
</dbReference>
<keyword evidence="3" id="KW-0645">Protease</keyword>
<gene>
    <name evidence="8" type="ORF">VCS650_LOCUS10308</name>
</gene>
<dbReference type="EMBL" id="CAJNON010000073">
    <property type="protein sequence ID" value="CAF0919764.1"/>
    <property type="molecule type" value="Genomic_DNA"/>
</dbReference>
<dbReference type="PROSITE" id="PS00141">
    <property type="entry name" value="ASP_PROTEASE"/>
    <property type="match status" value="1"/>
</dbReference>
<feature type="compositionally biased region" description="Polar residues" evidence="4">
    <location>
        <begin position="888"/>
        <end position="898"/>
    </location>
</feature>
<dbReference type="Proteomes" id="UP000663891">
    <property type="component" value="Unassembled WGS sequence"/>
</dbReference>
<dbReference type="InterPro" id="IPR033121">
    <property type="entry name" value="PEPTIDASE_A1"/>
</dbReference>
<dbReference type="SMART" id="SM00228">
    <property type="entry name" value="PDZ"/>
    <property type="match status" value="2"/>
</dbReference>
<dbReference type="InterPro" id="IPR021109">
    <property type="entry name" value="Peptidase_aspartic_dom_sf"/>
</dbReference>
<feature type="compositionally biased region" description="Low complexity" evidence="4">
    <location>
        <begin position="832"/>
        <end position="854"/>
    </location>
</feature>
<feature type="domain" description="PDZ" evidence="6">
    <location>
        <begin position="356"/>
        <end position="443"/>
    </location>
</feature>
<dbReference type="PROSITE" id="PS51767">
    <property type="entry name" value="PEPTIDASE_A1"/>
    <property type="match status" value="1"/>
</dbReference>
<dbReference type="InterPro" id="IPR001478">
    <property type="entry name" value="PDZ"/>
</dbReference>
<dbReference type="GO" id="GO:0005764">
    <property type="term" value="C:lysosome"/>
    <property type="evidence" value="ECO:0007669"/>
    <property type="project" value="TreeGrafter"/>
</dbReference>
<organism evidence="8 9">
    <name type="scientific">Adineta steineri</name>
    <dbReference type="NCBI Taxonomy" id="433720"/>
    <lineage>
        <taxon>Eukaryota</taxon>
        <taxon>Metazoa</taxon>
        <taxon>Spiralia</taxon>
        <taxon>Gnathifera</taxon>
        <taxon>Rotifera</taxon>
        <taxon>Eurotatoria</taxon>
        <taxon>Bdelloidea</taxon>
        <taxon>Adinetida</taxon>
        <taxon>Adinetidae</taxon>
        <taxon>Adineta</taxon>
    </lineage>
</organism>
<evidence type="ECO:0000256" key="1">
    <source>
        <dbReference type="ARBA" id="ARBA00007447"/>
    </source>
</evidence>
<evidence type="ECO:0000256" key="4">
    <source>
        <dbReference type="SAM" id="MobiDB-lite"/>
    </source>
</evidence>
<feature type="region of interest" description="Disordered" evidence="4">
    <location>
        <begin position="619"/>
        <end position="660"/>
    </location>
</feature>
<evidence type="ECO:0000259" key="7">
    <source>
        <dbReference type="PROSITE" id="PS51767"/>
    </source>
</evidence>
<dbReference type="SUPFAM" id="SSF50630">
    <property type="entry name" value="Acid proteases"/>
    <property type="match status" value="1"/>
</dbReference>
<evidence type="ECO:0000256" key="3">
    <source>
        <dbReference type="RuleBase" id="RU000454"/>
    </source>
</evidence>
<feature type="compositionally biased region" description="Polar residues" evidence="4">
    <location>
        <begin position="777"/>
        <end position="791"/>
    </location>
</feature>